<organism evidence="1 2">
    <name type="scientific">Dysosmobacter acutus</name>
    <dbReference type="NCBI Taxonomy" id="2841504"/>
    <lineage>
        <taxon>Bacteria</taxon>
        <taxon>Bacillati</taxon>
        <taxon>Bacillota</taxon>
        <taxon>Clostridia</taxon>
        <taxon>Eubacteriales</taxon>
        <taxon>Oscillospiraceae</taxon>
        <taxon>Dysosmobacter</taxon>
    </lineage>
</organism>
<accession>A0ABS6FC71</accession>
<sequence length="56" mass="6718">MKKNDPFTRDDQTRFTMRINSELLERIKVEADKNKRSTAKEIEFILERYVATLPTE</sequence>
<keyword evidence="2" id="KW-1185">Reference proteome</keyword>
<evidence type="ECO:0000313" key="1">
    <source>
        <dbReference type="EMBL" id="MBU5627747.1"/>
    </source>
</evidence>
<evidence type="ECO:0000313" key="2">
    <source>
        <dbReference type="Proteomes" id="UP000787672"/>
    </source>
</evidence>
<dbReference type="RefSeq" id="WP_216633085.1">
    <property type="nucleotide sequence ID" value="NZ_JAHLQN010000001.1"/>
</dbReference>
<comment type="caution">
    <text evidence="1">The sequence shown here is derived from an EMBL/GenBank/DDBJ whole genome shotgun (WGS) entry which is preliminary data.</text>
</comment>
<evidence type="ECO:0008006" key="3">
    <source>
        <dbReference type="Google" id="ProtNLM"/>
    </source>
</evidence>
<gene>
    <name evidence="1" type="ORF">KQI82_12585</name>
</gene>
<dbReference type="EMBL" id="JAHLQN010000001">
    <property type="protein sequence ID" value="MBU5627747.1"/>
    <property type="molecule type" value="Genomic_DNA"/>
</dbReference>
<reference evidence="1 2" key="1">
    <citation type="submission" date="2021-06" db="EMBL/GenBank/DDBJ databases">
        <authorList>
            <person name="Sun Q."/>
            <person name="Li D."/>
        </authorList>
    </citation>
    <scope>NUCLEOTIDE SEQUENCE [LARGE SCALE GENOMIC DNA]</scope>
    <source>
        <strain evidence="1 2">MSJ-2</strain>
    </source>
</reference>
<proteinExistence type="predicted"/>
<dbReference type="Proteomes" id="UP000787672">
    <property type="component" value="Unassembled WGS sequence"/>
</dbReference>
<protein>
    <recommendedName>
        <fullName evidence="3">Arc family DNA-binding protein</fullName>
    </recommendedName>
</protein>
<name>A0ABS6FC71_9FIRM</name>